<dbReference type="OrthoDB" id="2410195at2759"/>
<name>A0A5C3Q9M9_9AGAR</name>
<keyword evidence="3" id="KW-0949">S-adenosyl-L-methionine</keyword>
<keyword evidence="2 5" id="KW-0808">Transferase</keyword>
<feature type="domain" description="O-methyltransferase C-terminal" evidence="4">
    <location>
        <begin position="247"/>
        <end position="406"/>
    </location>
</feature>
<dbReference type="EMBL" id="ML178841">
    <property type="protein sequence ID" value="TFK98276.1"/>
    <property type="molecule type" value="Genomic_DNA"/>
</dbReference>
<dbReference type="AlphaFoldDB" id="A0A5C3Q9M9"/>
<organism evidence="5 6">
    <name type="scientific">Pterulicium gracile</name>
    <dbReference type="NCBI Taxonomy" id="1884261"/>
    <lineage>
        <taxon>Eukaryota</taxon>
        <taxon>Fungi</taxon>
        <taxon>Dikarya</taxon>
        <taxon>Basidiomycota</taxon>
        <taxon>Agaricomycotina</taxon>
        <taxon>Agaricomycetes</taxon>
        <taxon>Agaricomycetidae</taxon>
        <taxon>Agaricales</taxon>
        <taxon>Pleurotineae</taxon>
        <taxon>Pterulaceae</taxon>
        <taxon>Pterulicium</taxon>
    </lineage>
</organism>
<evidence type="ECO:0000256" key="3">
    <source>
        <dbReference type="ARBA" id="ARBA00022691"/>
    </source>
</evidence>
<sequence length="488" mass="53187">MRSVIHELRVLQGIVGEALDELEELYTNPPQDDARAKAMDFPSLNKMYDPNTAEEAMTATPEVARAISLIVAAASQLSASVQHPFLTICDAATAYHLPACLRVFEACGAVELMKEAGEKGVSIETIAENCPGGKVDSRRLAHIFRLLATHHIIIEVSPGDVFALNRISGCLVTHPEPSPASAALRKPEDKYVDTNGIAAYIGLCTDELFKASAYLLESLLVRPQYEMDEECSPAHKIEAEETESEEREQEFRLARFGRAMTGTTSIEGYGGIWNALDWLALPKGSLVVDVGGGIGSTSVMLARGGMKDMGARFIVQDRGAVCKLGEEVCTVFFSCAIIKLMMIVEHDFFTPQPEHLKGPAVYLLRVVLHDWADPLCRKILLRLRQAVIPGKEDETKLVIAEFVLPLACNTDDGVVDGAVKSLAPPPLLANLGKANASAYWMDLTMQCVFNSQERTLRELVDLALSAGWKVKTVRRGAGSLFSYVVAEP</sequence>
<dbReference type="Proteomes" id="UP000305067">
    <property type="component" value="Unassembled WGS sequence"/>
</dbReference>
<dbReference type="Pfam" id="PF00891">
    <property type="entry name" value="Methyltransf_2"/>
    <property type="match status" value="1"/>
</dbReference>
<dbReference type="InterPro" id="IPR036390">
    <property type="entry name" value="WH_DNA-bd_sf"/>
</dbReference>
<dbReference type="SUPFAM" id="SSF53335">
    <property type="entry name" value="S-adenosyl-L-methionine-dependent methyltransferases"/>
    <property type="match status" value="1"/>
</dbReference>
<dbReference type="SUPFAM" id="SSF46785">
    <property type="entry name" value="Winged helix' DNA-binding domain"/>
    <property type="match status" value="1"/>
</dbReference>
<gene>
    <name evidence="5" type="ORF">BDV98DRAFT_512660</name>
</gene>
<accession>A0A5C3Q9M9</accession>
<keyword evidence="1 5" id="KW-0489">Methyltransferase</keyword>
<dbReference type="InterPro" id="IPR001077">
    <property type="entry name" value="COMT_C"/>
</dbReference>
<dbReference type="InterPro" id="IPR029063">
    <property type="entry name" value="SAM-dependent_MTases_sf"/>
</dbReference>
<evidence type="ECO:0000313" key="5">
    <source>
        <dbReference type="EMBL" id="TFK98276.1"/>
    </source>
</evidence>
<dbReference type="InterPro" id="IPR016461">
    <property type="entry name" value="COMT-like"/>
</dbReference>
<evidence type="ECO:0000256" key="2">
    <source>
        <dbReference type="ARBA" id="ARBA00022679"/>
    </source>
</evidence>
<proteinExistence type="predicted"/>
<reference evidence="5 6" key="1">
    <citation type="journal article" date="2019" name="Nat. Ecol. Evol.">
        <title>Megaphylogeny resolves global patterns of mushroom evolution.</title>
        <authorList>
            <person name="Varga T."/>
            <person name="Krizsan K."/>
            <person name="Foldi C."/>
            <person name="Dima B."/>
            <person name="Sanchez-Garcia M."/>
            <person name="Sanchez-Ramirez S."/>
            <person name="Szollosi G.J."/>
            <person name="Szarkandi J.G."/>
            <person name="Papp V."/>
            <person name="Albert L."/>
            <person name="Andreopoulos W."/>
            <person name="Angelini C."/>
            <person name="Antonin V."/>
            <person name="Barry K.W."/>
            <person name="Bougher N.L."/>
            <person name="Buchanan P."/>
            <person name="Buyck B."/>
            <person name="Bense V."/>
            <person name="Catcheside P."/>
            <person name="Chovatia M."/>
            <person name="Cooper J."/>
            <person name="Damon W."/>
            <person name="Desjardin D."/>
            <person name="Finy P."/>
            <person name="Geml J."/>
            <person name="Haridas S."/>
            <person name="Hughes K."/>
            <person name="Justo A."/>
            <person name="Karasinski D."/>
            <person name="Kautmanova I."/>
            <person name="Kiss B."/>
            <person name="Kocsube S."/>
            <person name="Kotiranta H."/>
            <person name="LaButti K.M."/>
            <person name="Lechner B.E."/>
            <person name="Liimatainen K."/>
            <person name="Lipzen A."/>
            <person name="Lukacs Z."/>
            <person name="Mihaltcheva S."/>
            <person name="Morgado L.N."/>
            <person name="Niskanen T."/>
            <person name="Noordeloos M.E."/>
            <person name="Ohm R.A."/>
            <person name="Ortiz-Santana B."/>
            <person name="Ovrebo C."/>
            <person name="Racz N."/>
            <person name="Riley R."/>
            <person name="Savchenko A."/>
            <person name="Shiryaev A."/>
            <person name="Soop K."/>
            <person name="Spirin V."/>
            <person name="Szebenyi C."/>
            <person name="Tomsovsky M."/>
            <person name="Tulloss R.E."/>
            <person name="Uehling J."/>
            <person name="Grigoriev I.V."/>
            <person name="Vagvolgyi C."/>
            <person name="Papp T."/>
            <person name="Martin F.M."/>
            <person name="Miettinen O."/>
            <person name="Hibbett D.S."/>
            <person name="Nagy L.G."/>
        </authorList>
    </citation>
    <scope>NUCLEOTIDE SEQUENCE [LARGE SCALE GENOMIC DNA]</scope>
    <source>
        <strain evidence="5 6">CBS 309.79</strain>
    </source>
</reference>
<dbReference type="PANTHER" id="PTHR43712">
    <property type="entry name" value="PUTATIVE (AFU_ORTHOLOGUE AFUA_4G14580)-RELATED"/>
    <property type="match status" value="1"/>
</dbReference>
<dbReference type="Gene3D" id="1.10.10.10">
    <property type="entry name" value="Winged helix-like DNA-binding domain superfamily/Winged helix DNA-binding domain"/>
    <property type="match status" value="1"/>
</dbReference>
<evidence type="ECO:0000259" key="4">
    <source>
        <dbReference type="Pfam" id="PF00891"/>
    </source>
</evidence>
<dbReference type="GO" id="GO:0008171">
    <property type="term" value="F:O-methyltransferase activity"/>
    <property type="evidence" value="ECO:0007669"/>
    <property type="project" value="InterPro"/>
</dbReference>
<evidence type="ECO:0000313" key="6">
    <source>
        <dbReference type="Proteomes" id="UP000305067"/>
    </source>
</evidence>
<dbReference type="PANTHER" id="PTHR43712:SF2">
    <property type="entry name" value="O-METHYLTRANSFERASE CICE"/>
    <property type="match status" value="1"/>
</dbReference>
<keyword evidence="6" id="KW-1185">Reference proteome</keyword>
<dbReference type="GO" id="GO:0032259">
    <property type="term" value="P:methylation"/>
    <property type="evidence" value="ECO:0007669"/>
    <property type="project" value="UniProtKB-KW"/>
</dbReference>
<dbReference type="InterPro" id="IPR036388">
    <property type="entry name" value="WH-like_DNA-bd_sf"/>
</dbReference>
<dbReference type="PROSITE" id="PS51683">
    <property type="entry name" value="SAM_OMT_II"/>
    <property type="match status" value="1"/>
</dbReference>
<dbReference type="Gene3D" id="3.40.50.150">
    <property type="entry name" value="Vaccinia Virus protein VP39"/>
    <property type="match status" value="1"/>
</dbReference>
<protein>
    <submittedName>
        <fullName evidence="5">O-methyltransferase</fullName>
    </submittedName>
</protein>
<evidence type="ECO:0000256" key="1">
    <source>
        <dbReference type="ARBA" id="ARBA00022603"/>
    </source>
</evidence>
<feature type="non-terminal residue" evidence="5">
    <location>
        <position position="488"/>
    </location>
</feature>
<dbReference type="STRING" id="1884261.A0A5C3Q9M9"/>